<keyword evidence="3" id="KW-1185">Reference proteome</keyword>
<dbReference type="EMBL" id="CAICTM010000553">
    <property type="protein sequence ID" value="CAB9512778.1"/>
    <property type="molecule type" value="Genomic_DNA"/>
</dbReference>
<organism evidence="2 3">
    <name type="scientific">Seminavis robusta</name>
    <dbReference type="NCBI Taxonomy" id="568900"/>
    <lineage>
        <taxon>Eukaryota</taxon>
        <taxon>Sar</taxon>
        <taxon>Stramenopiles</taxon>
        <taxon>Ochrophyta</taxon>
        <taxon>Bacillariophyta</taxon>
        <taxon>Bacillariophyceae</taxon>
        <taxon>Bacillariophycidae</taxon>
        <taxon>Naviculales</taxon>
        <taxon>Naviculaceae</taxon>
        <taxon>Seminavis</taxon>
    </lineage>
</organism>
<feature type="compositionally biased region" description="Basic residues" evidence="1">
    <location>
        <begin position="1"/>
        <end position="14"/>
    </location>
</feature>
<evidence type="ECO:0000313" key="2">
    <source>
        <dbReference type="EMBL" id="CAB9512778.1"/>
    </source>
</evidence>
<evidence type="ECO:0000313" key="3">
    <source>
        <dbReference type="Proteomes" id="UP001153069"/>
    </source>
</evidence>
<comment type="caution">
    <text evidence="2">The sequence shown here is derived from an EMBL/GenBank/DDBJ whole genome shotgun (WGS) entry which is preliminary data.</text>
</comment>
<sequence>MARQRKAKGKKKGSPTRGREAFCSHGNPNPCRNCSTTIRRQILVLSTSSPLLHAAAKNFLTILTGLILCWKILLASSKTSMTTPPFGESPDGLMAVFVELCTIIARTPMEDLLGNPRFGEHT</sequence>
<accession>A0A9N8E1J2</accession>
<reference evidence="2" key="1">
    <citation type="submission" date="2020-06" db="EMBL/GenBank/DDBJ databases">
        <authorList>
            <consortium name="Plant Systems Biology data submission"/>
        </authorList>
    </citation>
    <scope>NUCLEOTIDE SEQUENCE</scope>
    <source>
        <strain evidence="2">D6</strain>
    </source>
</reference>
<dbReference type="Proteomes" id="UP001153069">
    <property type="component" value="Unassembled WGS sequence"/>
</dbReference>
<name>A0A9N8E1J2_9STRA</name>
<feature type="region of interest" description="Disordered" evidence="1">
    <location>
        <begin position="1"/>
        <end position="24"/>
    </location>
</feature>
<proteinExistence type="predicted"/>
<dbReference type="AlphaFoldDB" id="A0A9N8E1J2"/>
<gene>
    <name evidence="2" type="ORF">SEMRO_554_G165551.1</name>
</gene>
<protein>
    <submittedName>
        <fullName evidence="2">Uncharacterized protein</fullName>
    </submittedName>
</protein>
<evidence type="ECO:0000256" key="1">
    <source>
        <dbReference type="SAM" id="MobiDB-lite"/>
    </source>
</evidence>